<comment type="caution">
    <text evidence="6">The sequence shown here is derived from an EMBL/GenBank/DDBJ whole genome shotgun (WGS) entry which is preliminary data.</text>
</comment>
<dbReference type="PANTHER" id="PTHR30111">
    <property type="entry name" value="33 KDA CHAPERONIN"/>
    <property type="match status" value="1"/>
</dbReference>
<dbReference type="PANTHER" id="PTHR30111:SF1">
    <property type="entry name" value="33 KDA CHAPERONIN"/>
    <property type="match status" value="1"/>
</dbReference>
<reference evidence="7" key="1">
    <citation type="journal article" date="2019" name="Int. J. Syst. Evol. Microbiol.">
        <title>The Global Catalogue of Microorganisms (GCM) 10K type strain sequencing project: providing services to taxonomists for standard genome sequencing and annotation.</title>
        <authorList>
            <consortium name="The Broad Institute Genomics Platform"/>
            <consortium name="The Broad Institute Genome Sequencing Center for Infectious Disease"/>
            <person name="Wu L."/>
            <person name="Ma J."/>
        </authorList>
    </citation>
    <scope>NUCLEOTIDE SEQUENCE [LARGE SCALE GENOMIC DNA]</scope>
    <source>
        <strain evidence="7">CGMCC 1.19029</strain>
    </source>
</reference>
<organism evidence="6 7">
    <name type="scientific">Castellaniella hirudinis</name>
    <dbReference type="NCBI Taxonomy" id="1144617"/>
    <lineage>
        <taxon>Bacteria</taxon>
        <taxon>Pseudomonadati</taxon>
        <taxon>Pseudomonadota</taxon>
        <taxon>Betaproteobacteria</taxon>
        <taxon>Burkholderiales</taxon>
        <taxon>Alcaligenaceae</taxon>
        <taxon>Castellaniella</taxon>
    </lineage>
</organism>
<protein>
    <submittedName>
        <fullName evidence="6">Hsp33 family molecular chaperone HslO</fullName>
    </submittedName>
</protein>
<keyword evidence="3" id="KW-1015">Disulfide bond</keyword>
<keyword evidence="5" id="KW-0676">Redox-active center</keyword>
<evidence type="ECO:0000313" key="6">
    <source>
        <dbReference type="EMBL" id="MFC4298327.1"/>
    </source>
</evidence>
<evidence type="ECO:0000256" key="2">
    <source>
        <dbReference type="ARBA" id="ARBA00022833"/>
    </source>
</evidence>
<dbReference type="InterPro" id="IPR016154">
    <property type="entry name" value="Heat_shock_Hsp33_C"/>
</dbReference>
<keyword evidence="2" id="KW-0862">Zinc</keyword>
<dbReference type="InterPro" id="IPR000397">
    <property type="entry name" value="Heat_shock_Hsp33"/>
</dbReference>
<sequence length="310" mass="33584">MSDTLKKYLTADRGTRIQALRLTQAWQTGLAHQNLPPVLVGLLGELAAASVLLAGNIKFDGSVVLQLQGNGPVRLIMVECTSALDLRATAHLREDAEPPADAGLQDLLNADGQGRFMVMLDPSGRQAGATPYQGIVPLEGDTVAAVLEHYMKHSEQLDTRLWLAADTQACAGLLLQRMPGASTPAGAAEPDADVDTAWTHCTTLAETLEREELRTADSDTLIHRLFWEDDLLAFPEQTVRWHCPCSRDRVAGMLRTLGRQEVEDILAEQGHVHIACNFCGQPYDFDAVDCAALFVDSPDALQAPGSDTLH</sequence>
<dbReference type="SUPFAM" id="SSF118352">
    <property type="entry name" value="HSP33 redox switch-like"/>
    <property type="match status" value="1"/>
</dbReference>
<evidence type="ECO:0000256" key="1">
    <source>
        <dbReference type="ARBA" id="ARBA00022490"/>
    </source>
</evidence>
<dbReference type="Pfam" id="PF01430">
    <property type="entry name" value="HSP33"/>
    <property type="match status" value="1"/>
</dbReference>
<evidence type="ECO:0000256" key="3">
    <source>
        <dbReference type="ARBA" id="ARBA00023157"/>
    </source>
</evidence>
<keyword evidence="4" id="KW-0143">Chaperone</keyword>
<name>A0ABV8RZK2_9BURK</name>
<evidence type="ECO:0000256" key="5">
    <source>
        <dbReference type="ARBA" id="ARBA00023284"/>
    </source>
</evidence>
<dbReference type="RefSeq" id="WP_376812878.1">
    <property type="nucleotide sequence ID" value="NZ_JBHSDY010000005.1"/>
</dbReference>
<dbReference type="PIRSF" id="PIRSF005261">
    <property type="entry name" value="Heat_shock_Hsp33"/>
    <property type="match status" value="1"/>
</dbReference>
<evidence type="ECO:0000256" key="4">
    <source>
        <dbReference type="ARBA" id="ARBA00023186"/>
    </source>
</evidence>
<gene>
    <name evidence="6" type="ORF">ACFO0J_09775</name>
</gene>
<accession>A0ABV8RZK2</accession>
<dbReference type="Gene3D" id="3.55.30.10">
    <property type="entry name" value="Hsp33 domain"/>
    <property type="match status" value="1"/>
</dbReference>
<dbReference type="Proteomes" id="UP001595756">
    <property type="component" value="Unassembled WGS sequence"/>
</dbReference>
<proteinExistence type="predicted"/>
<keyword evidence="1" id="KW-0963">Cytoplasm</keyword>
<evidence type="ECO:0000313" key="7">
    <source>
        <dbReference type="Proteomes" id="UP001595756"/>
    </source>
</evidence>
<dbReference type="SUPFAM" id="SSF64397">
    <property type="entry name" value="Hsp33 domain"/>
    <property type="match status" value="1"/>
</dbReference>
<dbReference type="Gene3D" id="3.90.1280.10">
    <property type="entry name" value="HSP33 redox switch-like"/>
    <property type="match status" value="1"/>
</dbReference>
<dbReference type="CDD" id="cd00498">
    <property type="entry name" value="Hsp33"/>
    <property type="match status" value="1"/>
</dbReference>
<keyword evidence="7" id="KW-1185">Reference proteome</keyword>
<dbReference type="InterPro" id="IPR016153">
    <property type="entry name" value="Heat_shock_Hsp33_N"/>
</dbReference>
<dbReference type="EMBL" id="JBHSDY010000005">
    <property type="protein sequence ID" value="MFC4298327.1"/>
    <property type="molecule type" value="Genomic_DNA"/>
</dbReference>